<evidence type="ECO:0000313" key="1">
    <source>
        <dbReference type="EMBL" id="KAG0140407.1"/>
    </source>
</evidence>
<sequence>MHVTGLSSNGPRNLYTLHDPDLPGVKVPGFEGLPLRMLSVRAFGGRWAGTLFRSHSAE</sequence>
<protein>
    <submittedName>
        <fullName evidence="1">Uncharacterized protein</fullName>
    </submittedName>
</protein>
<dbReference type="AlphaFoldDB" id="A0A9P6T5Y1"/>
<dbReference type="EMBL" id="MU167446">
    <property type="protein sequence ID" value="KAG0140407.1"/>
    <property type="molecule type" value="Genomic_DNA"/>
</dbReference>
<reference evidence="1" key="1">
    <citation type="submission" date="2013-11" db="EMBL/GenBank/DDBJ databases">
        <title>Genome sequence of the fusiform rust pathogen reveals effectors for host alternation and coevolution with pine.</title>
        <authorList>
            <consortium name="DOE Joint Genome Institute"/>
            <person name="Smith K."/>
            <person name="Pendleton A."/>
            <person name="Kubisiak T."/>
            <person name="Anderson C."/>
            <person name="Salamov A."/>
            <person name="Aerts A."/>
            <person name="Riley R."/>
            <person name="Clum A."/>
            <person name="Lindquist E."/>
            <person name="Ence D."/>
            <person name="Campbell M."/>
            <person name="Kronenberg Z."/>
            <person name="Feau N."/>
            <person name="Dhillon B."/>
            <person name="Hamelin R."/>
            <person name="Burleigh J."/>
            <person name="Smith J."/>
            <person name="Yandell M."/>
            <person name="Nelson C."/>
            <person name="Grigoriev I."/>
            <person name="Davis J."/>
        </authorList>
    </citation>
    <scope>NUCLEOTIDE SEQUENCE</scope>
    <source>
        <strain evidence="1">G11</strain>
    </source>
</reference>
<keyword evidence="2" id="KW-1185">Reference proteome</keyword>
<dbReference type="Proteomes" id="UP000886653">
    <property type="component" value="Unassembled WGS sequence"/>
</dbReference>
<accession>A0A9P6T5Y1</accession>
<organism evidence="1 2">
    <name type="scientific">Cronartium quercuum f. sp. fusiforme G11</name>
    <dbReference type="NCBI Taxonomy" id="708437"/>
    <lineage>
        <taxon>Eukaryota</taxon>
        <taxon>Fungi</taxon>
        <taxon>Dikarya</taxon>
        <taxon>Basidiomycota</taxon>
        <taxon>Pucciniomycotina</taxon>
        <taxon>Pucciniomycetes</taxon>
        <taxon>Pucciniales</taxon>
        <taxon>Coleosporiaceae</taxon>
        <taxon>Cronartium</taxon>
    </lineage>
</organism>
<gene>
    <name evidence="1" type="ORF">CROQUDRAFT_100151</name>
</gene>
<name>A0A9P6T5Y1_9BASI</name>
<proteinExistence type="predicted"/>
<comment type="caution">
    <text evidence="1">The sequence shown here is derived from an EMBL/GenBank/DDBJ whole genome shotgun (WGS) entry which is preliminary data.</text>
</comment>
<evidence type="ECO:0000313" key="2">
    <source>
        <dbReference type="Proteomes" id="UP000886653"/>
    </source>
</evidence>